<feature type="transmembrane region" description="Helical" evidence="1">
    <location>
        <begin position="413"/>
        <end position="431"/>
    </location>
</feature>
<dbReference type="OrthoDB" id="6865449at2"/>
<dbReference type="AlphaFoldDB" id="A0A1B2EBP0"/>
<keyword evidence="1" id="KW-1133">Transmembrane helix</keyword>
<organism evidence="2">
    <name type="scientific">Microvirga ossetica</name>
    <dbReference type="NCBI Taxonomy" id="1882682"/>
    <lineage>
        <taxon>Bacteria</taxon>
        <taxon>Pseudomonadati</taxon>
        <taxon>Pseudomonadota</taxon>
        <taxon>Alphaproteobacteria</taxon>
        <taxon>Hyphomicrobiales</taxon>
        <taxon>Methylobacteriaceae</taxon>
        <taxon>Microvirga</taxon>
    </lineage>
</organism>
<feature type="transmembrane region" description="Helical" evidence="1">
    <location>
        <begin position="533"/>
        <end position="556"/>
    </location>
</feature>
<dbReference type="KEGG" id="moc:BB934_03420"/>
<sequence length="559" mass="61532">MQSDSFRPFLPAEAEIVARLLSGDLDRLGDGLRPEVEDPKRVIRAALLRFLLLGGEEGYRLHEKGLRLSGAYIKGVLDLEACRVPRDIGLKDCRFDATPVLSSAVIDRLFLDGSFLPGLAAERLETRGGLYLRGAHVSGGIRLADARLGGNLSCDGATVHVTDGIALDAGRLEVRNVYLRGADIRGGVNLSGARLEADLDCAGAVVSRPDKVAVAADAINAGGSVILRAARVDGEVRLPGSRIRGDLDCSGAAFVNPGHNALQLSRTLIEGAFFLRNGAEVKGLLDMQGASIDTVHDDLACWPGKGDVRLNRCRYGAFIDGPVDARGRLDWLSLQTPERWGEDFWPQPFEQLATVFREMGHDEDARAVLIAKERLQRRARRKRARSRLWRGMIAVKDGILEVTVAYGRQPLLAFVWLTLFWLFGVIIFGYAERQDAFKPNSPVVLRSPEWTLCGVGKSEQRFLASTQQSVSGRAETGQTQLACFREQWEASSYPRFNAWMYSLDTLLPVLEIDQKAYWRPDPSKRWGTSALTYFYFQSVVGWALSLLAVAGFSGLVKSQ</sequence>
<evidence type="ECO:0000313" key="2">
    <source>
        <dbReference type="EMBL" id="ANY77388.1"/>
    </source>
</evidence>
<keyword evidence="1" id="KW-0812">Transmembrane</keyword>
<keyword evidence="1" id="KW-0472">Membrane</keyword>
<gene>
    <name evidence="2" type="ORF">BB934_03420</name>
</gene>
<accession>A0A1B2EBP0</accession>
<protein>
    <recommendedName>
        <fullName evidence="3">Membrane-associated oxidoreductase</fullName>
    </recommendedName>
</protein>
<dbReference type="RefSeq" id="WP_099508385.1">
    <property type="nucleotide sequence ID" value="NZ_CP016616.1"/>
</dbReference>
<dbReference type="EMBL" id="CP016616">
    <property type="protein sequence ID" value="ANY77388.1"/>
    <property type="molecule type" value="Genomic_DNA"/>
</dbReference>
<evidence type="ECO:0008006" key="3">
    <source>
        <dbReference type="Google" id="ProtNLM"/>
    </source>
</evidence>
<name>A0A1B2EBP0_9HYPH</name>
<reference evidence="2" key="1">
    <citation type="submission" date="2016-07" db="EMBL/GenBank/DDBJ databases">
        <title>Microvirga ossetica sp. nov. a new species of rhizobia isolated from root nodules of the legume species Vicia alpestris Steven originated from North Ossetia region in the Caucasus.</title>
        <authorList>
            <person name="Safronova V.I."/>
            <person name="Kuznetsova I.G."/>
            <person name="Sazanova A.L."/>
            <person name="Belimov A."/>
            <person name="Andronov E."/>
            <person name="Osledkin Y.S."/>
            <person name="Onishchuk O.P."/>
            <person name="Kurchak O.N."/>
            <person name="Shaposhnikov A.I."/>
            <person name="Willems A."/>
            <person name="Tikhonovich I.A."/>
        </authorList>
    </citation>
    <scope>NUCLEOTIDE SEQUENCE [LARGE SCALE GENOMIC DNA]</scope>
    <source>
        <strain evidence="2">V5/3M</strain>
    </source>
</reference>
<proteinExistence type="predicted"/>
<evidence type="ECO:0000256" key="1">
    <source>
        <dbReference type="SAM" id="Phobius"/>
    </source>
</evidence>